<comment type="caution">
    <text evidence="2">The sequence shown here is derived from an EMBL/GenBank/DDBJ whole genome shotgun (WGS) entry which is preliminary data.</text>
</comment>
<name>A0AAE0ZA50_9GAST</name>
<dbReference type="InterPro" id="IPR016186">
    <property type="entry name" value="C-type_lectin-like/link_sf"/>
</dbReference>
<evidence type="ECO:0000259" key="1">
    <source>
        <dbReference type="PROSITE" id="PS50041"/>
    </source>
</evidence>
<dbReference type="CDD" id="cd00037">
    <property type="entry name" value="CLECT"/>
    <property type="match status" value="1"/>
</dbReference>
<sequence length="131" mass="15145">LCSQTEWYYRYELETCFEFIPNVNWFDGVKACDSLGGHPVKITDCSEARAFTNTVSGPIWLGVRNSNRRNEFYWKNEFVQASFVQWGTGEPKYFQSSNSCVVFDKTASRYGQWITKECSSIKLEFACAKDP</sequence>
<dbReference type="Proteomes" id="UP001283361">
    <property type="component" value="Unassembled WGS sequence"/>
</dbReference>
<dbReference type="PROSITE" id="PS50041">
    <property type="entry name" value="C_TYPE_LECTIN_2"/>
    <property type="match status" value="1"/>
</dbReference>
<keyword evidence="3" id="KW-1185">Reference proteome</keyword>
<dbReference type="EMBL" id="JAWDGP010004290">
    <property type="protein sequence ID" value="KAK3765545.1"/>
    <property type="molecule type" value="Genomic_DNA"/>
</dbReference>
<feature type="non-terminal residue" evidence="2">
    <location>
        <position position="1"/>
    </location>
</feature>
<dbReference type="InterPro" id="IPR001304">
    <property type="entry name" value="C-type_lectin-like"/>
</dbReference>
<organism evidence="2 3">
    <name type="scientific">Elysia crispata</name>
    <name type="common">lettuce slug</name>
    <dbReference type="NCBI Taxonomy" id="231223"/>
    <lineage>
        <taxon>Eukaryota</taxon>
        <taxon>Metazoa</taxon>
        <taxon>Spiralia</taxon>
        <taxon>Lophotrochozoa</taxon>
        <taxon>Mollusca</taxon>
        <taxon>Gastropoda</taxon>
        <taxon>Heterobranchia</taxon>
        <taxon>Euthyneura</taxon>
        <taxon>Panpulmonata</taxon>
        <taxon>Sacoglossa</taxon>
        <taxon>Placobranchoidea</taxon>
        <taxon>Plakobranchidae</taxon>
        <taxon>Elysia</taxon>
    </lineage>
</organism>
<dbReference type="Gene3D" id="3.10.100.10">
    <property type="entry name" value="Mannose-Binding Protein A, subunit A"/>
    <property type="match status" value="1"/>
</dbReference>
<dbReference type="InterPro" id="IPR016187">
    <property type="entry name" value="CTDL_fold"/>
</dbReference>
<dbReference type="SMART" id="SM00034">
    <property type="entry name" value="CLECT"/>
    <property type="match status" value="1"/>
</dbReference>
<feature type="domain" description="C-type lectin" evidence="1">
    <location>
        <begin position="16"/>
        <end position="119"/>
    </location>
</feature>
<dbReference type="AlphaFoldDB" id="A0AAE0ZA50"/>
<accession>A0AAE0ZA50</accession>
<proteinExistence type="predicted"/>
<evidence type="ECO:0000313" key="2">
    <source>
        <dbReference type="EMBL" id="KAK3765545.1"/>
    </source>
</evidence>
<dbReference type="Pfam" id="PF00059">
    <property type="entry name" value="Lectin_C"/>
    <property type="match status" value="1"/>
</dbReference>
<dbReference type="SUPFAM" id="SSF56436">
    <property type="entry name" value="C-type lectin-like"/>
    <property type="match status" value="1"/>
</dbReference>
<gene>
    <name evidence="2" type="ORF">RRG08_060928</name>
</gene>
<reference evidence="2" key="1">
    <citation type="journal article" date="2023" name="G3 (Bethesda)">
        <title>A reference genome for the long-term kleptoplast-retaining sea slug Elysia crispata morphotype clarki.</title>
        <authorList>
            <person name="Eastman K.E."/>
            <person name="Pendleton A.L."/>
            <person name="Shaikh M.A."/>
            <person name="Suttiyut T."/>
            <person name="Ogas R."/>
            <person name="Tomko P."/>
            <person name="Gavelis G."/>
            <person name="Widhalm J.R."/>
            <person name="Wisecaver J.H."/>
        </authorList>
    </citation>
    <scope>NUCLEOTIDE SEQUENCE</scope>
    <source>
        <strain evidence="2">ECLA1</strain>
    </source>
</reference>
<feature type="non-terminal residue" evidence="2">
    <location>
        <position position="131"/>
    </location>
</feature>
<protein>
    <recommendedName>
        <fullName evidence="1">C-type lectin domain-containing protein</fullName>
    </recommendedName>
</protein>
<evidence type="ECO:0000313" key="3">
    <source>
        <dbReference type="Proteomes" id="UP001283361"/>
    </source>
</evidence>